<reference evidence="2" key="1">
    <citation type="submission" date="2019-12" db="EMBL/GenBank/DDBJ databases">
        <title>Genome sequencing and annotation of Brassica cretica.</title>
        <authorList>
            <person name="Studholme D.J."/>
            <person name="Sarris P."/>
        </authorList>
    </citation>
    <scope>NUCLEOTIDE SEQUENCE</scope>
    <source>
        <strain evidence="2">PFS-109/04</strain>
        <tissue evidence="2">Leaf</tissue>
    </source>
</reference>
<name>A0A8S9SF52_BRACR</name>
<dbReference type="AlphaFoldDB" id="A0A8S9SF52"/>
<comment type="caution">
    <text evidence="2">The sequence shown here is derived from an EMBL/GenBank/DDBJ whole genome shotgun (WGS) entry which is preliminary data.</text>
</comment>
<evidence type="ECO:0000256" key="1">
    <source>
        <dbReference type="SAM" id="MobiDB-lite"/>
    </source>
</evidence>
<organism evidence="2 3">
    <name type="scientific">Brassica cretica</name>
    <name type="common">Mustard</name>
    <dbReference type="NCBI Taxonomy" id="69181"/>
    <lineage>
        <taxon>Eukaryota</taxon>
        <taxon>Viridiplantae</taxon>
        <taxon>Streptophyta</taxon>
        <taxon>Embryophyta</taxon>
        <taxon>Tracheophyta</taxon>
        <taxon>Spermatophyta</taxon>
        <taxon>Magnoliopsida</taxon>
        <taxon>eudicotyledons</taxon>
        <taxon>Gunneridae</taxon>
        <taxon>Pentapetalae</taxon>
        <taxon>rosids</taxon>
        <taxon>malvids</taxon>
        <taxon>Brassicales</taxon>
        <taxon>Brassicaceae</taxon>
        <taxon>Brassiceae</taxon>
        <taxon>Brassica</taxon>
    </lineage>
</organism>
<proteinExistence type="predicted"/>
<evidence type="ECO:0000313" key="3">
    <source>
        <dbReference type="Proteomes" id="UP000712600"/>
    </source>
</evidence>
<sequence length="146" mass="15924">MTSRPPLWGCAPEVKVDIGDAPEVLRTRDGGVTNQRRACYEPETGAEVDVVQSKLNGFSSAIGLMGLKRGQHQQQSMMMMMPLSRSTSNGYDASGGGDCDQFTYRNIRKSRYEVETGEGSSDAVKDADEKADDHGPKEDPLIYQCG</sequence>
<protein>
    <submittedName>
        <fullName evidence="2">Uncharacterized protein</fullName>
    </submittedName>
</protein>
<dbReference type="Proteomes" id="UP000712600">
    <property type="component" value="Unassembled WGS sequence"/>
</dbReference>
<evidence type="ECO:0000313" key="2">
    <source>
        <dbReference type="EMBL" id="KAF3599399.1"/>
    </source>
</evidence>
<feature type="compositionally biased region" description="Basic and acidic residues" evidence="1">
    <location>
        <begin position="123"/>
        <end position="140"/>
    </location>
</feature>
<gene>
    <name evidence="2" type="ORF">F2Q69_00036627</name>
</gene>
<feature type="region of interest" description="Disordered" evidence="1">
    <location>
        <begin position="110"/>
        <end position="146"/>
    </location>
</feature>
<dbReference type="EMBL" id="QGKX02000004">
    <property type="protein sequence ID" value="KAF3599399.1"/>
    <property type="molecule type" value="Genomic_DNA"/>
</dbReference>
<accession>A0A8S9SF52</accession>